<organism evidence="1 2">
    <name type="scientific">Fictibacillus phosphorivorans</name>
    <dbReference type="NCBI Taxonomy" id="1221500"/>
    <lineage>
        <taxon>Bacteria</taxon>
        <taxon>Bacillati</taxon>
        <taxon>Bacillota</taxon>
        <taxon>Bacilli</taxon>
        <taxon>Bacillales</taxon>
        <taxon>Fictibacillaceae</taxon>
        <taxon>Fictibacillus</taxon>
    </lineage>
</organism>
<keyword evidence="2" id="KW-1185">Reference proteome</keyword>
<gene>
    <name evidence="1" type="ORF">AWM68_09665</name>
</gene>
<comment type="caution">
    <text evidence="1">The sequence shown here is derived from an EMBL/GenBank/DDBJ whole genome shotgun (WGS) entry which is preliminary data.</text>
</comment>
<dbReference type="Proteomes" id="UP000076567">
    <property type="component" value="Unassembled WGS sequence"/>
</dbReference>
<accession>A0A163QCG0</accession>
<dbReference type="EMBL" id="LRFC01000034">
    <property type="protein sequence ID" value="KZE64905.1"/>
    <property type="molecule type" value="Genomic_DNA"/>
</dbReference>
<reference evidence="2" key="1">
    <citation type="submission" date="2016-01" db="EMBL/GenBank/DDBJ databases">
        <title>Draft genome of Chromobacterium sp. F49.</title>
        <authorList>
            <person name="Hong K.W."/>
        </authorList>
    </citation>
    <scope>NUCLEOTIDE SEQUENCE [LARGE SCALE GENOMIC DNA]</scope>
    <source>
        <strain evidence="2">P7IIIA</strain>
    </source>
</reference>
<protein>
    <submittedName>
        <fullName evidence="1">Uncharacterized protein</fullName>
    </submittedName>
</protein>
<evidence type="ECO:0000313" key="2">
    <source>
        <dbReference type="Proteomes" id="UP000076567"/>
    </source>
</evidence>
<evidence type="ECO:0000313" key="1">
    <source>
        <dbReference type="EMBL" id="KZE64905.1"/>
    </source>
</evidence>
<dbReference type="AlphaFoldDB" id="A0A163QCG0"/>
<proteinExistence type="predicted"/>
<sequence length="78" mass="8964">MPALFVFLKGYLRIQWLLLRVVDFHSRCFAFRGAGGEPHSIISFLSVSPVRLSRRSLAPSTTINRSEKKLKRFKSNNL</sequence>
<name>A0A163QCG0_9BACL</name>